<evidence type="ECO:0000256" key="10">
    <source>
        <dbReference type="ARBA" id="ARBA00073387"/>
    </source>
</evidence>
<dbReference type="VEuPathDB" id="FungiDB:DNF11_0627"/>
<sequence length="885" mass="99632">MATEFDDVLTNQPVVIDNGSGTVKAGFAGQDTPKCFFPTCVGRPKHTRAMAGAVEGDRFIGRKAQELRGLLRMKYPMEHGIVEDWEDMELIWNHIYNDELKTLSEEHPVLLTEAPLNPRANRETAAQIFFETFNVPAMYVSIQAILSLYSSGRTTGVVLDSGDGVTHAVPVYEGFAMPHAIRRIDVAGRDVTEHLQYLLRRSGYYLHTSAEKEIVRAMKEKCCQLALPGHQDSHQDMNRIMEFSLPDGNTVKLGYERYRAPESLFNPELIGREDVGTQQVLLDAIGRADLDLRRHLYGNIVLSGGTTLLRGYGERLLYEMKRLAPPDMKIKISAPPERKYSTWIGGSIFAGLSTFRKMWISADAYQEDPGIIHRRIVAIKKMKRSYKTLQDCLSLNELHAFVMIPPHENIILLYDVFRKPLTHELFLVFECMEGNLYQLIKSRKGRAMASGLIASITKQAVSGMAHIHAHGFLHRDMKPENLLITTTGLGDYPNPGANAGTLKQDVLVLVKIADFGLARKVEKDSTLTTYVSTRWYRAPEILLRSRHYTPSVDVWAMGAIIAEMVRLHPIFPGANAMDQLQHIAHVFGTPPYDMNFNDTDEIWIKWLEQMKKLDHTAQARSFNVFKAFFANTTSYALLDMIFRMLHFDPAARITADECHKHPYLTQEASLLAPQHCLVPEPRPAASIAALNYDYDSPGDTDSTSSPARSNEIQNGSPSQNELIAAPDMFHRHGIAHENHPNSFLPKLNLLHRTHGMSGQRSGSSMFSSTYGRKKPADAPRSSSHTNGTLSSGEWNKSSHSFGERDSGSLSPERDDARTHSSSHFLQKVRRSSVEKDDAKQAERKRREDEKSLLRERSRAVMQHRASLLHEQSTSAGTKRWSDYGI</sequence>
<dbReference type="Gene3D" id="3.30.200.20">
    <property type="entry name" value="Phosphorylase Kinase, domain 1"/>
    <property type="match status" value="1"/>
</dbReference>
<evidence type="ECO:0000313" key="15">
    <source>
        <dbReference type="EMBL" id="AYO41577.1"/>
    </source>
</evidence>
<evidence type="ECO:0000256" key="9">
    <source>
        <dbReference type="ARBA" id="ARBA00038483"/>
    </source>
</evidence>
<dbReference type="GO" id="GO:0005524">
    <property type="term" value="F:ATP binding"/>
    <property type="evidence" value="ECO:0007669"/>
    <property type="project" value="UniProtKB-KW"/>
</dbReference>
<keyword evidence="8" id="KW-0206">Cytoskeleton</keyword>
<feature type="domain" description="Protein kinase" evidence="14">
    <location>
        <begin position="338"/>
        <end position="664"/>
    </location>
</feature>
<keyword evidence="2" id="KW-0963">Cytoplasm</keyword>
<dbReference type="CDD" id="cd10216">
    <property type="entry name" value="ASKHA_NBD_Arp1"/>
    <property type="match status" value="1"/>
</dbReference>
<dbReference type="FunFam" id="3.90.640.10:FF:000007">
    <property type="entry name" value="Actin like 7B"/>
    <property type="match status" value="1"/>
</dbReference>
<evidence type="ECO:0000256" key="6">
    <source>
        <dbReference type="ARBA" id="ARBA00022777"/>
    </source>
</evidence>
<dbReference type="InterPro" id="IPR008271">
    <property type="entry name" value="Ser/Thr_kinase_AS"/>
</dbReference>
<evidence type="ECO:0000256" key="3">
    <source>
        <dbReference type="ARBA" id="ARBA00022527"/>
    </source>
</evidence>
<evidence type="ECO:0000256" key="12">
    <source>
        <dbReference type="ARBA" id="ARBA00083222"/>
    </source>
</evidence>
<organism evidence="15 16">
    <name type="scientific">Malassezia restricta (strain ATCC 96810 / NBRC 103918 / CBS 7877)</name>
    <name type="common">Seborrheic dermatitis infection agent</name>
    <dbReference type="NCBI Taxonomy" id="425264"/>
    <lineage>
        <taxon>Eukaryota</taxon>
        <taxon>Fungi</taxon>
        <taxon>Dikarya</taxon>
        <taxon>Basidiomycota</taxon>
        <taxon>Ustilaginomycotina</taxon>
        <taxon>Malasseziomycetes</taxon>
        <taxon>Malasseziales</taxon>
        <taxon>Malasseziaceae</taxon>
        <taxon>Malassezia</taxon>
    </lineage>
</organism>
<dbReference type="PROSITE" id="PS00108">
    <property type="entry name" value="PROTEIN_KINASE_ST"/>
    <property type="match status" value="1"/>
</dbReference>
<evidence type="ECO:0000256" key="5">
    <source>
        <dbReference type="ARBA" id="ARBA00022741"/>
    </source>
</evidence>
<dbReference type="GO" id="GO:0004674">
    <property type="term" value="F:protein serine/threonine kinase activity"/>
    <property type="evidence" value="ECO:0007669"/>
    <property type="project" value="UniProtKB-KW"/>
</dbReference>
<comment type="similarity">
    <text evidence="9">Belongs to the actin family. ARP1 subfamily.</text>
</comment>
<dbReference type="Gene3D" id="3.90.640.10">
    <property type="entry name" value="Actin, Chain A, domain 4"/>
    <property type="match status" value="1"/>
</dbReference>
<feature type="compositionally biased region" description="Polar residues" evidence="13">
    <location>
        <begin position="780"/>
        <end position="800"/>
    </location>
</feature>
<evidence type="ECO:0000256" key="8">
    <source>
        <dbReference type="ARBA" id="ARBA00023212"/>
    </source>
</evidence>
<keyword evidence="3" id="KW-0723">Serine/threonine-protein kinase</keyword>
<dbReference type="GO" id="GO:0005869">
    <property type="term" value="C:dynactin complex"/>
    <property type="evidence" value="ECO:0007669"/>
    <property type="project" value="UniProtKB-ARBA"/>
</dbReference>
<dbReference type="InterPro" id="IPR011009">
    <property type="entry name" value="Kinase-like_dom_sf"/>
</dbReference>
<dbReference type="FunFam" id="1.10.510.10:FF:000624">
    <property type="entry name" value="Mitogen-activated protein kinase"/>
    <property type="match status" value="1"/>
</dbReference>
<dbReference type="InterPro" id="IPR000719">
    <property type="entry name" value="Prot_kinase_dom"/>
</dbReference>
<keyword evidence="16" id="KW-1185">Reference proteome</keyword>
<evidence type="ECO:0000256" key="7">
    <source>
        <dbReference type="ARBA" id="ARBA00022840"/>
    </source>
</evidence>
<evidence type="ECO:0000259" key="14">
    <source>
        <dbReference type="PROSITE" id="PS50011"/>
    </source>
</evidence>
<dbReference type="InterPro" id="IPR004000">
    <property type="entry name" value="Actin"/>
</dbReference>
<keyword evidence="5" id="KW-0547">Nucleotide-binding</keyword>
<dbReference type="InterPro" id="IPR043129">
    <property type="entry name" value="ATPase_NBD"/>
</dbReference>
<feature type="compositionally biased region" description="Low complexity" evidence="13">
    <location>
        <begin position="692"/>
        <end position="706"/>
    </location>
</feature>
<feature type="compositionally biased region" description="Polar residues" evidence="13">
    <location>
        <begin position="707"/>
        <end position="719"/>
    </location>
</feature>
<dbReference type="EMBL" id="CP033148">
    <property type="protein sequence ID" value="AYO41577.1"/>
    <property type="molecule type" value="Genomic_DNA"/>
</dbReference>
<gene>
    <name evidence="15" type="ORF">DNF11_0627</name>
</gene>
<dbReference type="PRINTS" id="PR00190">
    <property type="entry name" value="ACTIN"/>
</dbReference>
<evidence type="ECO:0000256" key="11">
    <source>
        <dbReference type="ARBA" id="ARBA00076361"/>
    </source>
</evidence>
<dbReference type="Pfam" id="PF00022">
    <property type="entry name" value="Actin"/>
    <property type="match status" value="1"/>
</dbReference>
<evidence type="ECO:0000313" key="16">
    <source>
        <dbReference type="Proteomes" id="UP000269793"/>
    </source>
</evidence>
<dbReference type="InterPro" id="IPR020902">
    <property type="entry name" value="Actin/actin-like_CS"/>
</dbReference>
<evidence type="ECO:0000256" key="4">
    <source>
        <dbReference type="ARBA" id="ARBA00022679"/>
    </source>
</evidence>
<dbReference type="PROSITE" id="PS50011">
    <property type="entry name" value="PROTEIN_KINASE_DOM"/>
    <property type="match status" value="1"/>
</dbReference>
<dbReference type="Gene3D" id="1.10.510.10">
    <property type="entry name" value="Transferase(Phosphotransferase) domain 1"/>
    <property type="match status" value="1"/>
</dbReference>
<keyword evidence="7" id="KW-0067">ATP-binding</keyword>
<reference evidence="15 16" key="1">
    <citation type="submission" date="2018-10" db="EMBL/GenBank/DDBJ databases">
        <title>Complete genome sequence of Malassezia restricta CBS 7877.</title>
        <authorList>
            <person name="Morand S.C."/>
            <person name="Bertignac M."/>
            <person name="Iltis A."/>
            <person name="Kolder I."/>
            <person name="Pirovano W."/>
            <person name="Jourdain R."/>
            <person name="Clavaud C."/>
        </authorList>
    </citation>
    <scope>NUCLEOTIDE SEQUENCE [LARGE SCALE GENOMIC DNA]</scope>
    <source>
        <strain evidence="15 16">CBS 7877</strain>
    </source>
</reference>
<dbReference type="SMART" id="SM00220">
    <property type="entry name" value="S_TKc"/>
    <property type="match status" value="1"/>
</dbReference>
<evidence type="ECO:0000256" key="2">
    <source>
        <dbReference type="ARBA" id="ARBA00022490"/>
    </source>
</evidence>
<feature type="compositionally biased region" description="Low complexity" evidence="13">
    <location>
        <begin position="755"/>
        <end position="768"/>
    </location>
</feature>
<keyword evidence="6" id="KW-0418">Kinase</keyword>
<keyword evidence="4" id="KW-0808">Transferase</keyword>
<dbReference type="PANTHER" id="PTHR11937">
    <property type="entry name" value="ACTIN"/>
    <property type="match status" value="1"/>
</dbReference>
<dbReference type="STRING" id="425264.A0A3G2S6A2"/>
<dbReference type="SUPFAM" id="SSF56112">
    <property type="entry name" value="Protein kinase-like (PK-like)"/>
    <property type="match status" value="1"/>
</dbReference>
<feature type="region of interest" description="Disordered" evidence="13">
    <location>
        <begin position="691"/>
        <end position="719"/>
    </location>
</feature>
<feature type="compositionally biased region" description="Basic and acidic residues" evidence="13">
    <location>
        <begin position="801"/>
        <end position="818"/>
    </location>
</feature>
<dbReference type="AlphaFoldDB" id="A0A3G2S6A2"/>
<name>A0A3G2S6A2_MALR7</name>
<proteinExistence type="inferred from homology"/>
<feature type="compositionally biased region" description="Basic and acidic residues" evidence="13">
    <location>
        <begin position="831"/>
        <end position="858"/>
    </location>
</feature>
<dbReference type="Gene3D" id="3.30.420.40">
    <property type="match status" value="2"/>
</dbReference>
<dbReference type="SUPFAM" id="SSF53067">
    <property type="entry name" value="Actin-like ATPase domain"/>
    <property type="match status" value="2"/>
</dbReference>
<protein>
    <recommendedName>
        <fullName evidence="10">Centractin</fullName>
    </recommendedName>
    <alternativeName>
        <fullName evidence="11">Actin-like protein</fullName>
    </alternativeName>
    <alternativeName>
        <fullName evidence="12">Actin-related protein 1</fullName>
    </alternativeName>
</protein>
<accession>A0A3G2S6A2</accession>
<dbReference type="PROSITE" id="PS01132">
    <property type="entry name" value="ACTINS_ACT_LIKE"/>
    <property type="match status" value="1"/>
</dbReference>
<dbReference type="SMART" id="SM00268">
    <property type="entry name" value="ACTIN"/>
    <property type="match status" value="1"/>
</dbReference>
<feature type="region of interest" description="Disordered" evidence="13">
    <location>
        <begin position="754"/>
        <end position="885"/>
    </location>
</feature>
<evidence type="ECO:0000256" key="13">
    <source>
        <dbReference type="SAM" id="MobiDB-lite"/>
    </source>
</evidence>
<evidence type="ECO:0000256" key="1">
    <source>
        <dbReference type="ARBA" id="ARBA00004245"/>
    </source>
</evidence>
<dbReference type="OrthoDB" id="2158884at2759"/>
<dbReference type="Proteomes" id="UP000269793">
    <property type="component" value="Chromosome I"/>
</dbReference>
<dbReference type="FunFam" id="3.30.420.40:FF:000188">
    <property type="entry name" value="Actin like 6B"/>
    <property type="match status" value="1"/>
</dbReference>
<comment type="subcellular location">
    <subcellularLocation>
        <location evidence="1">Cytoplasm</location>
        <location evidence="1">Cytoskeleton</location>
    </subcellularLocation>
</comment>